<organism evidence="1">
    <name type="scientific">hydrothermal vent metagenome</name>
    <dbReference type="NCBI Taxonomy" id="652676"/>
    <lineage>
        <taxon>unclassified sequences</taxon>
        <taxon>metagenomes</taxon>
        <taxon>ecological metagenomes</taxon>
    </lineage>
</organism>
<dbReference type="AlphaFoldDB" id="A0A3B0XGT2"/>
<feature type="non-terminal residue" evidence="1">
    <location>
        <position position="153"/>
    </location>
</feature>
<sequence length="153" mass="16641">MNTEHPETDDLNDYLLQPQRAAFSGVRLHLAGCAECRLQLAALSSLQRYYPSLQTASIDDALQQEIADYIDGSVSGEVALQNIKQDPAALKAALHYASHSAAMNEPARQEKAQSQKTSFARSLVSSLARLFEYRSSVWLSASVSAALVMVLAV</sequence>
<evidence type="ECO:0000313" key="1">
    <source>
        <dbReference type="EMBL" id="VAW62327.1"/>
    </source>
</evidence>
<protein>
    <recommendedName>
        <fullName evidence="2">Zinc-finger domain-containing protein</fullName>
    </recommendedName>
</protein>
<evidence type="ECO:0008006" key="2">
    <source>
        <dbReference type="Google" id="ProtNLM"/>
    </source>
</evidence>
<gene>
    <name evidence="1" type="ORF">MNBD_GAMMA11-1156</name>
</gene>
<accession>A0A3B0XGT2</accession>
<dbReference type="EMBL" id="UOFG01000167">
    <property type="protein sequence ID" value="VAW62327.1"/>
    <property type="molecule type" value="Genomic_DNA"/>
</dbReference>
<proteinExistence type="predicted"/>
<name>A0A3B0XGT2_9ZZZZ</name>
<reference evidence="1" key="1">
    <citation type="submission" date="2018-06" db="EMBL/GenBank/DDBJ databases">
        <authorList>
            <person name="Zhirakovskaya E."/>
        </authorList>
    </citation>
    <scope>NUCLEOTIDE SEQUENCE</scope>
</reference>